<proteinExistence type="predicted"/>
<feature type="transmembrane region" description="Helical" evidence="1">
    <location>
        <begin position="40"/>
        <end position="60"/>
    </location>
</feature>
<feature type="transmembrane region" description="Helical" evidence="1">
    <location>
        <begin position="114"/>
        <end position="135"/>
    </location>
</feature>
<feature type="transmembrane region" description="Helical" evidence="1">
    <location>
        <begin position="170"/>
        <end position="188"/>
    </location>
</feature>
<dbReference type="RefSeq" id="WP_251949600.1">
    <property type="nucleotide sequence ID" value="NZ_CP080572.1"/>
</dbReference>
<feature type="transmembrane region" description="Helical" evidence="1">
    <location>
        <begin position="66"/>
        <end position="83"/>
    </location>
</feature>
<evidence type="ECO:0000313" key="3">
    <source>
        <dbReference type="Proteomes" id="UP001056425"/>
    </source>
</evidence>
<feature type="transmembrane region" description="Helical" evidence="1">
    <location>
        <begin position="6"/>
        <end position="28"/>
    </location>
</feature>
<keyword evidence="3" id="KW-1185">Reference proteome</keyword>
<keyword evidence="1" id="KW-1133">Transmembrane helix</keyword>
<keyword evidence="1" id="KW-0812">Transmembrane</keyword>
<feature type="transmembrane region" description="Helical" evidence="1">
    <location>
        <begin position="90"/>
        <end position="108"/>
    </location>
</feature>
<sequence>MVDQYQIFMSVGGILVLVGIFLTWNLSQQIEKVRLGGRRLSRYILVGGILTSLGFIATMFEIHEAIISVAILLGPAMIAYSLSESKLVKATWTMLLQVVLIMASTIFVEKKGFYVIELGSSVSLILLINAIAGYIRTPENYKTLAKISSWVFVVFIWLNALQSTRTMAPVVYLLSLVIWIYTLVRLHYVARIRFNSLEIESQYLRE</sequence>
<organism evidence="2 3">
    <name type="scientific">Thermococcus argininiproducens</name>
    <dbReference type="NCBI Taxonomy" id="2866384"/>
    <lineage>
        <taxon>Archaea</taxon>
        <taxon>Methanobacteriati</taxon>
        <taxon>Methanobacteriota</taxon>
        <taxon>Thermococci</taxon>
        <taxon>Thermococcales</taxon>
        <taxon>Thermococcaceae</taxon>
        <taxon>Thermococcus</taxon>
    </lineage>
</organism>
<name>A0A9E7SD01_9EURY</name>
<protein>
    <submittedName>
        <fullName evidence="2">Uncharacterized protein</fullName>
    </submittedName>
</protein>
<evidence type="ECO:0000256" key="1">
    <source>
        <dbReference type="SAM" id="Phobius"/>
    </source>
</evidence>
<reference evidence="2 3" key="1">
    <citation type="submission" date="2021-08" db="EMBL/GenBank/DDBJ databases">
        <title>Thermococcus onnuriiensis IOH2.</title>
        <authorList>
            <person name="Park Y.-J."/>
        </authorList>
    </citation>
    <scope>NUCLEOTIDE SEQUENCE [LARGE SCALE GENOMIC DNA]</scope>
    <source>
        <strain evidence="2 3">IOH2</strain>
    </source>
</reference>
<evidence type="ECO:0000313" key="2">
    <source>
        <dbReference type="EMBL" id="USH00311.1"/>
    </source>
</evidence>
<accession>A0A9E7SD01</accession>
<dbReference type="Proteomes" id="UP001056425">
    <property type="component" value="Chromosome"/>
</dbReference>
<gene>
    <name evidence="2" type="ORF">K1720_02240</name>
</gene>
<dbReference type="KEGG" id="thei:K1720_02240"/>
<dbReference type="GeneID" id="72777126"/>
<keyword evidence="1" id="KW-0472">Membrane</keyword>
<dbReference type="EMBL" id="CP080572">
    <property type="protein sequence ID" value="USH00311.1"/>
    <property type="molecule type" value="Genomic_DNA"/>
</dbReference>
<dbReference type="AlphaFoldDB" id="A0A9E7SD01"/>
<feature type="transmembrane region" description="Helical" evidence="1">
    <location>
        <begin position="147"/>
        <end position="164"/>
    </location>
</feature>